<dbReference type="GO" id="GO:0005930">
    <property type="term" value="C:axoneme"/>
    <property type="evidence" value="ECO:0007669"/>
    <property type="project" value="TreeGrafter"/>
</dbReference>
<dbReference type="GO" id="GO:0036064">
    <property type="term" value="C:ciliary basal body"/>
    <property type="evidence" value="ECO:0007669"/>
    <property type="project" value="TreeGrafter"/>
</dbReference>
<evidence type="ECO:0000256" key="5">
    <source>
        <dbReference type="ARBA" id="ARBA00023273"/>
    </source>
</evidence>
<dbReference type="GO" id="GO:0030992">
    <property type="term" value="C:intraciliary transport particle B"/>
    <property type="evidence" value="ECO:0007669"/>
    <property type="project" value="TreeGrafter"/>
</dbReference>
<dbReference type="GO" id="GO:0042073">
    <property type="term" value="P:intraciliary transport"/>
    <property type="evidence" value="ECO:0007669"/>
    <property type="project" value="TreeGrafter"/>
</dbReference>
<keyword evidence="7" id="KW-1185">Reference proteome</keyword>
<keyword evidence="4" id="KW-0969">Cilium</keyword>
<keyword evidence="5" id="KW-0966">Cell projection</keyword>
<comment type="caution">
    <text evidence="6">The sequence shown here is derived from an EMBL/GenBank/DDBJ whole genome shotgun (WGS) entry which is preliminary data.</text>
</comment>
<dbReference type="OrthoDB" id="2186662at2759"/>
<dbReference type="Proteomes" id="UP000299102">
    <property type="component" value="Unassembled WGS sequence"/>
</dbReference>
<organism evidence="6 7">
    <name type="scientific">Eumeta variegata</name>
    <name type="common">Bagworm moth</name>
    <name type="synonym">Eumeta japonica</name>
    <dbReference type="NCBI Taxonomy" id="151549"/>
    <lineage>
        <taxon>Eukaryota</taxon>
        <taxon>Metazoa</taxon>
        <taxon>Ecdysozoa</taxon>
        <taxon>Arthropoda</taxon>
        <taxon>Hexapoda</taxon>
        <taxon>Insecta</taxon>
        <taxon>Pterygota</taxon>
        <taxon>Neoptera</taxon>
        <taxon>Endopterygota</taxon>
        <taxon>Lepidoptera</taxon>
        <taxon>Glossata</taxon>
        <taxon>Ditrysia</taxon>
        <taxon>Tineoidea</taxon>
        <taxon>Psychidae</taxon>
        <taxon>Oiketicinae</taxon>
        <taxon>Eumeta</taxon>
    </lineage>
</organism>
<evidence type="ECO:0000256" key="3">
    <source>
        <dbReference type="ARBA" id="ARBA00022737"/>
    </source>
</evidence>
<evidence type="ECO:0000313" key="6">
    <source>
        <dbReference type="EMBL" id="GBP15314.1"/>
    </source>
</evidence>
<name>A0A4C1TMI8_EUMVA</name>
<keyword evidence="3" id="KW-0677">Repeat</keyword>
<evidence type="ECO:0000256" key="1">
    <source>
        <dbReference type="ARBA" id="ARBA00004138"/>
    </source>
</evidence>
<dbReference type="PANTHER" id="PTHR15722:SF2">
    <property type="entry name" value="INTRAFLAGELLAR TRANSPORT PROTEIN 172 HOMOLOG"/>
    <property type="match status" value="1"/>
</dbReference>
<keyword evidence="2" id="KW-0853">WD repeat</keyword>
<reference evidence="6 7" key="1">
    <citation type="journal article" date="2019" name="Commun. Biol.">
        <title>The bagworm genome reveals a unique fibroin gene that provides high tensile strength.</title>
        <authorList>
            <person name="Kono N."/>
            <person name="Nakamura H."/>
            <person name="Ohtoshi R."/>
            <person name="Tomita M."/>
            <person name="Numata K."/>
            <person name="Arakawa K."/>
        </authorList>
    </citation>
    <scope>NUCLEOTIDE SEQUENCE [LARGE SCALE GENOMIC DNA]</scope>
</reference>
<proteinExistence type="predicted"/>
<gene>
    <name evidence="6" type="primary">Oseg2</name>
    <name evidence="6" type="ORF">EVAR_80496_1</name>
</gene>
<dbReference type="SUPFAM" id="SSF82171">
    <property type="entry name" value="DPP6 N-terminal domain-like"/>
    <property type="match status" value="1"/>
</dbReference>
<protein>
    <submittedName>
        <fullName evidence="6">Intraflagellar transport protein 172 homolog</fullName>
    </submittedName>
</protein>
<keyword evidence="6" id="KW-0282">Flagellum</keyword>
<dbReference type="PANTHER" id="PTHR15722">
    <property type="entry name" value="IFT140/172-RELATED"/>
    <property type="match status" value="1"/>
</dbReference>
<evidence type="ECO:0000313" key="7">
    <source>
        <dbReference type="Proteomes" id="UP000299102"/>
    </source>
</evidence>
<sequence length="1003" mass="110708">MKDPGVLELSTLSIPNLYAARALAWSWDGTKLNIATQTGAVLQLEAVLRRWVWRDAVEVQHVSAKQLVIARLAQDAPPLTVTAKLAPDIYNVRFIGNDWYAVCRTTNSLILCDLARGLTSEIPWSGTGERIYAAVGGACLIHRAGELSVVEYGLDRVLLTVRTERVNPHVLSVRINEARAAADARDNKRLAYLLDRQTVAVLDLVTGIQVGQWWHETRVDWLELNESGSLLLLRDTRRRLVLLRLQSGDKEIIASGVSFVQWVENSDAIVAQTPTHLLVWYSALDVSALEMLDCGGGIAVEARDNSVLFEGGSVPCLQLDSHRLAFNNALSNDDLVGCARYLNEVDGGADVAQLWRQLADRALAAEDILLAAKCYKEIGDDARTFYLEKTVELAINEGNGEVVTGMQSPLVRARLAILAGDLASAEEFYVKKAGQYDLAIQMYKQYNRWIEAIALAERSDPGSVQVLRQQYMDYLIATGKSERALATSSVQYSNARGREKERYTKVESRREKGSRLGEAGAALAAAGDERGAVRMWLRGGRARRAATLLLQNPILLRDTELTDAVHAQLLQEEWWEMAGEISEKKGDTSAAVEYYAKGHNFARAVQLAREACPGEVTRLEGEWGAWLVGARQAGAAVPHLIEAGDTRAALSAALRAHHYRKALHILQVIEDKESIREQCEQLGDHFISTQDWDTAERVLSECGLSERCVRAYNAAGKYEAGLKLAAKDLTEERAQEIYMPLAQKLRQEEQYRKAEQIYIGLGEHDEAISMYKEIGQYESMLRLVATYRNSLLEATRRHVAQALHASGDLRAAETYYLQAGEWKSAIQMYRSAGQWEGAERVARAHAPPAAQQQVALLWAAALGGVAGAKLLAARGLAAAGARWALQAQREAANIKSFDVCRLTLMITVTRLARSLDSVSMMGRMRLTGRLLPTYAVEHLLLESVAALHHSWTSATSGLRGLFLITCRQNFLRGLFLITCRQNFFVCEAPSGARPPAVADVADG</sequence>
<accession>A0A4C1TMI8</accession>
<dbReference type="AlphaFoldDB" id="A0A4C1TMI8"/>
<evidence type="ECO:0000256" key="4">
    <source>
        <dbReference type="ARBA" id="ARBA00023069"/>
    </source>
</evidence>
<dbReference type="STRING" id="151549.A0A4C1TMI8"/>
<evidence type="ECO:0000256" key="2">
    <source>
        <dbReference type="ARBA" id="ARBA00022574"/>
    </source>
</evidence>
<dbReference type="Gene3D" id="1.25.40.470">
    <property type="match status" value="2"/>
</dbReference>
<comment type="subcellular location">
    <subcellularLocation>
        <location evidence="1">Cell projection</location>
        <location evidence="1">Cilium</location>
    </subcellularLocation>
</comment>
<dbReference type="EMBL" id="BGZK01000071">
    <property type="protein sequence ID" value="GBP15314.1"/>
    <property type="molecule type" value="Genomic_DNA"/>
</dbReference>